<name>A0A1Y5PQD6_9SPHN</name>
<evidence type="ECO:0000259" key="4">
    <source>
        <dbReference type="Pfam" id="PF16326"/>
    </source>
</evidence>
<dbReference type="Pfam" id="PF16326">
    <property type="entry name" value="ABC_tran_CTD"/>
    <property type="match status" value="1"/>
</dbReference>
<evidence type="ECO:0000313" key="5">
    <source>
        <dbReference type="EMBL" id="SBV32181.1"/>
    </source>
</evidence>
<keyword evidence="1" id="KW-0547">Nucleotide-binding</keyword>
<dbReference type="InterPro" id="IPR037118">
    <property type="entry name" value="Val-tRNA_synth_C_sf"/>
</dbReference>
<evidence type="ECO:0000256" key="2">
    <source>
        <dbReference type="ARBA" id="ARBA00022840"/>
    </source>
</evidence>
<proteinExistence type="predicted"/>
<dbReference type="AlphaFoldDB" id="A0A1Y5PQD6"/>
<evidence type="ECO:0000256" key="3">
    <source>
        <dbReference type="SAM" id="MobiDB-lite"/>
    </source>
</evidence>
<dbReference type="GO" id="GO:0005524">
    <property type="term" value="F:ATP binding"/>
    <property type="evidence" value="ECO:0007669"/>
    <property type="project" value="UniProtKB-KW"/>
</dbReference>
<accession>A0A1Y5PQD6</accession>
<evidence type="ECO:0000256" key="1">
    <source>
        <dbReference type="ARBA" id="ARBA00022741"/>
    </source>
</evidence>
<sequence>MMSTKSRPSPAGAAPPPPPTTRKKLSYKDQRDYDMLPGRIEAIEAEMAEIETELSDGGLFTRDNARFQALTAKLDELRGEKAAAEDRWLTLAEEVEALQ</sequence>
<organism evidence="5">
    <name type="scientific">uncultured Sphingopyxis sp</name>
    <dbReference type="NCBI Taxonomy" id="310581"/>
    <lineage>
        <taxon>Bacteria</taxon>
        <taxon>Pseudomonadati</taxon>
        <taxon>Pseudomonadota</taxon>
        <taxon>Alphaproteobacteria</taxon>
        <taxon>Sphingomonadales</taxon>
        <taxon>Sphingomonadaceae</taxon>
        <taxon>Sphingopyxis</taxon>
        <taxon>environmental samples</taxon>
    </lineage>
</organism>
<feature type="domain" description="ABC transporter Uup C-terminal" evidence="4">
    <location>
        <begin position="24"/>
        <end position="93"/>
    </location>
</feature>
<reference evidence="5" key="1">
    <citation type="submission" date="2016-03" db="EMBL/GenBank/DDBJ databases">
        <authorList>
            <person name="Ploux O."/>
        </authorList>
    </citation>
    <scope>NUCLEOTIDE SEQUENCE</scope>
    <source>
        <strain evidence="5">UC10</strain>
    </source>
</reference>
<gene>
    <name evidence="5" type="ORF">SPPYR_1061</name>
</gene>
<dbReference type="EMBL" id="LT598653">
    <property type="protein sequence ID" value="SBV32181.1"/>
    <property type="molecule type" value="Genomic_DNA"/>
</dbReference>
<protein>
    <recommendedName>
        <fullName evidence="4">ABC transporter Uup C-terminal domain-containing protein</fullName>
    </recommendedName>
</protein>
<dbReference type="GO" id="GO:0003677">
    <property type="term" value="F:DNA binding"/>
    <property type="evidence" value="ECO:0007669"/>
    <property type="project" value="InterPro"/>
</dbReference>
<keyword evidence="2" id="KW-0067">ATP-binding</keyword>
<dbReference type="InterPro" id="IPR032524">
    <property type="entry name" value="ABC_tran_C"/>
</dbReference>
<dbReference type="KEGG" id="sphu:SPPYR_1061"/>
<feature type="region of interest" description="Disordered" evidence="3">
    <location>
        <begin position="1"/>
        <end position="30"/>
    </location>
</feature>
<dbReference type="Gene3D" id="1.10.287.380">
    <property type="entry name" value="Valyl-tRNA synthetase, C-terminal domain"/>
    <property type="match status" value="1"/>
</dbReference>